<evidence type="ECO:0000313" key="1">
    <source>
        <dbReference type="EMBL" id="KAJ4954831.1"/>
    </source>
</evidence>
<name>A0A9Q0GV96_9MAGN</name>
<comment type="caution">
    <text evidence="1">The sequence shown here is derived from an EMBL/GenBank/DDBJ whole genome shotgun (WGS) entry which is preliminary data.</text>
</comment>
<accession>A0A9Q0GV96</accession>
<organism evidence="1 2">
    <name type="scientific">Protea cynaroides</name>
    <dbReference type="NCBI Taxonomy" id="273540"/>
    <lineage>
        <taxon>Eukaryota</taxon>
        <taxon>Viridiplantae</taxon>
        <taxon>Streptophyta</taxon>
        <taxon>Embryophyta</taxon>
        <taxon>Tracheophyta</taxon>
        <taxon>Spermatophyta</taxon>
        <taxon>Magnoliopsida</taxon>
        <taxon>Proteales</taxon>
        <taxon>Proteaceae</taxon>
        <taxon>Protea</taxon>
    </lineage>
</organism>
<proteinExistence type="predicted"/>
<dbReference type="Proteomes" id="UP001141806">
    <property type="component" value="Unassembled WGS sequence"/>
</dbReference>
<reference evidence="1" key="1">
    <citation type="journal article" date="2023" name="Plant J.">
        <title>The genome of the king protea, Protea cynaroides.</title>
        <authorList>
            <person name="Chang J."/>
            <person name="Duong T.A."/>
            <person name="Schoeman C."/>
            <person name="Ma X."/>
            <person name="Roodt D."/>
            <person name="Barker N."/>
            <person name="Li Z."/>
            <person name="Van de Peer Y."/>
            <person name="Mizrachi E."/>
        </authorList>
    </citation>
    <scope>NUCLEOTIDE SEQUENCE</scope>
    <source>
        <tissue evidence="1">Young leaves</tissue>
    </source>
</reference>
<protein>
    <submittedName>
        <fullName evidence="1">Uncharacterized protein</fullName>
    </submittedName>
</protein>
<keyword evidence="2" id="KW-1185">Reference proteome</keyword>
<sequence length="264" mass="28143">MNPVAGSAMLSAPGAGYAGAGSGLSSTGDGVPVTRAVEMVNGYELDVSSDLGATIVKAITELILNMVAEVIRRSSGNLQMTMTQVTSRKIEGANILITQEMTARASMDRVSAVRVFASLFDAMTQVTNLNNEGAGILVTQEMAARARGNHNGTCCGKPNATSYRKITKTIHPITKTLMHPVTMPTVPLAASSLQRRVVESALQRRVAEPIEVGRGPGTVEVSFIEVKKNDQMLAGSQEQFNLVKPIRARIKKMAKGVEKPTDFK</sequence>
<dbReference type="AlphaFoldDB" id="A0A9Q0GV96"/>
<evidence type="ECO:0000313" key="2">
    <source>
        <dbReference type="Proteomes" id="UP001141806"/>
    </source>
</evidence>
<gene>
    <name evidence="1" type="ORF">NE237_011614</name>
</gene>
<dbReference type="EMBL" id="JAMYWD010000011">
    <property type="protein sequence ID" value="KAJ4954831.1"/>
    <property type="molecule type" value="Genomic_DNA"/>
</dbReference>